<dbReference type="RefSeq" id="WP_083377014.1">
    <property type="nucleotide sequence ID" value="NZ_CABVIK010000009.1"/>
</dbReference>
<dbReference type="AlphaFoldDB" id="A0A5E7KQW0"/>
<evidence type="ECO:0000313" key="2">
    <source>
        <dbReference type="Proteomes" id="UP000349468"/>
    </source>
</evidence>
<dbReference type="GeneID" id="46433075"/>
<protein>
    <submittedName>
        <fullName evidence="1">Uncharacterized protein</fullName>
    </submittedName>
</protein>
<dbReference type="EMBL" id="CABVIK010000009">
    <property type="protein sequence ID" value="VVP04322.1"/>
    <property type="molecule type" value="Genomic_DNA"/>
</dbReference>
<organism evidence="1 2">
    <name type="scientific">Pseudomonas fluorescens</name>
    <dbReference type="NCBI Taxonomy" id="294"/>
    <lineage>
        <taxon>Bacteria</taxon>
        <taxon>Pseudomonadati</taxon>
        <taxon>Pseudomonadota</taxon>
        <taxon>Gammaproteobacteria</taxon>
        <taxon>Pseudomonadales</taxon>
        <taxon>Pseudomonadaceae</taxon>
        <taxon>Pseudomonas</taxon>
    </lineage>
</organism>
<evidence type="ECO:0000313" key="1">
    <source>
        <dbReference type="EMBL" id="VVP04322.1"/>
    </source>
</evidence>
<name>A0A5E7KQW0_PSEFL</name>
<accession>A0A5E7KQW0</accession>
<dbReference type="Proteomes" id="UP000349468">
    <property type="component" value="Unassembled WGS sequence"/>
</dbReference>
<reference evidence="1 2" key="1">
    <citation type="submission" date="2019-09" db="EMBL/GenBank/DDBJ databases">
        <authorList>
            <person name="Chandra G."/>
            <person name="Truman W A."/>
        </authorList>
    </citation>
    <scope>NUCLEOTIDE SEQUENCE [LARGE SCALE GENOMIC DNA]</scope>
    <source>
        <strain evidence="1">PS870</strain>
    </source>
</reference>
<proteinExistence type="predicted"/>
<gene>
    <name evidence="1" type="ORF">PS870_02975</name>
</gene>
<sequence length="207" mass="24337">MSFFSRFKSFMKQEPEEQIAGYSISELRTIFADPSTSEISRLPYYPKTSSLEGLGIPAFYSSFLIEHADTHKFLAFVEANFKYTSEKTFNELPAKHYVNDEKNEQLVFFTSTREFNSTTVRMVTNSIDFMNVILRENFAPPPPWIAFEGYNPSWWGGEMQGAQGYYNDNYFIPFLTQLSDLERMKYYARFGATNEWIERLELMYRSE</sequence>